<name>A0A0E9SU49_ANGAN</name>
<dbReference type="AlphaFoldDB" id="A0A0E9SU49"/>
<sequence length="46" mass="5183">MNALPLLLLMLSFERNCPTQGLLQFAEMDAHVVGSDNRFQADSKIF</sequence>
<dbReference type="EMBL" id="GBXM01063698">
    <property type="protein sequence ID" value="JAH44879.1"/>
    <property type="molecule type" value="Transcribed_RNA"/>
</dbReference>
<reference evidence="1" key="2">
    <citation type="journal article" date="2015" name="Fish Shellfish Immunol.">
        <title>Early steps in the European eel (Anguilla anguilla)-Vibrio vulnificus interaction in the gills: Role of the RtxA13 toxin.</title>
        <authorList>
            <person name="Callol A."/>
            <person name="Pajuelo D."/>
            <person name="Ebbesson L."/>
            <person name="Teles M."/>
            <person name="MacKenzie S."/>
            <person name="Amaro C."/>
        </authorList>
    </citation>
    <scope>NUCLEOTIDE SEQUENCE</scope>
</reference>
<protein>
    <submittedName>
        <fullName evidence="1">Uncharacterized protein</fullName>
    </submittedName>
</protein>
<reference evidence="1" key="1">
    <citation type="submission" date="2014-11" db="EMBL/GenBank/DDBJ databases">
        <authorList>
            <person name="Amaro Gonzalez C."/>
        </authorList>
    </citation>
    <scope>NUCLEOTIDE SEQUENCE</scope>
</reference>
<evidence type="ECO:0000313" key="1">
    <source>
        <dbReference type="EMBL" id="JAH44879.1"/>
    </source>
</evidence>
<accession>A0A0E9SU49</accession>
<organism evidence="1">
    <name type="scientific">Anguilla anguilla</name>
    <name type="common">European freshwater eel</name>
    <name type="synonym">Muraena anguilla</name>
    <dbReference type="NCBI Taxonomy" id="7936"/>
    <lineage>
        <taxon>Eukaryota</taxon>
        <taxon>Metazoa</taxon>
        <taxon>Chordata</taxon>
        <taxon>Craniata</taxon>
        <taxon>Vertebrata</taxon>
        <taxon>Euteleostomi</taxon>
        <taxon>Actinopterygii</taxon>
        <taxon>Neopterygii</taxon>
        <taxon>Teleostei</taxon>
        <taxon>Anguilliformes</taxon>
        <taxon>Anguillidae</taxon>
        <taxon>Anguilla</taxon>
    </lineage>
</organism>
<proteinExistence type="predicted"/>